<dbReference type="InterPro" id="IPR051053">
    <property type="entry name" value="ECH/Chromodomain_protein"/>
</dbReference>
<dbReference type="InterPro" id="IPR001753">
    <property type="entry name" value="Enoyl-CoA_hydra/iso"/>
</dbReference>
<dbReference type="PANTHER" id="PTHR43684:SF1">
    <property type="entry name" value="ENOYL-COA DELTA ISOMERASE 2"/>
    <property type="match status" value="1"/>
</dbReference>
<dbReference type="GO" id="GO:0016829">
    <property type="term" value="F:lyase activity"/>
    <property type="evidence" value="ECO:0007669"/>
    <property type="project" value="UniProtKB-KW"/>
</dbReference>
<reference evidence="5 6" key="1">
    <citation type="journal article" date="2014" name="ISME J.">
        <title>Candidatus Competibacter-lineage genomes retrieved from metagenomes reveal functional metabolic diversity.</title>
        <authorList>
            <person name="McIlroy S.J."/>
            <person name="Albertsen M."/>
            <person name="Andresen E.K."/>
            <person name="Saunders A.M."/>
            <person name="Kristiansen R."/>
            <person name="Stokholm-Bjerregaard M."/>
            <person name="Nielsen K.L."/>
            <person name="Nielsen P.H."/>
        </authorList>
    </citation>
    <scope>NUCLEOTIDE SEQUENCE [LARGE SCALE GENOMIC DNA]</scope>
    <source>
        <strain evidence="5 6">Run_B_J11</strain>
    </source>
</reference>
<dbReference type="CDD" id="cd06558">
    <property type="entry name" value="crotonase-like"/>
    <property type="match status" value="1"/>
</dbReference>
<sequence>MAEIKVEEILMEYRDEVMLIRIHRPDRKNALTQSMYTALTAALAAATADAKVRVVVLTGSGDSFTSGNDIADFLAAPPTGEESPVFQFLAALRQFEKPLIAAVTGMAVGIGVTLLLHCDLVYARAGARMQLPFVNLGLCPEAGSSLLLPRLIGYPRAVELLLLGEPFSAEQALDWGLINAISADADATLEQALATAQRLARQPAAAVHLTKWLLKRGEAEAVQKTIALEGRYFTERLHAPEAVAALQAFAGRRRSSE</sequence>
<comment type="caution">
    <text evidence="5">The sequence shown here is derived from an EMBL/GenBank/DDBJ whole genome shotgun (WGS) entry which is preliminary data.</text>
</comment>
<keyword evidence="4" id="KW-0472">Membrane</keyword>
<dbReference type="Pfam" id="PF00378">
    <property type="entry name" value="ECH_1"/>
    <property type="match status" value="1"/>
</dbReference>
<accession>A0A7U7GDG7</accession>
<organism evidence="5 6">
    <name type="scientific">Candidatus Contendobacter odensis Run_B_J11</name>
    <dbReference type="NCBI Taxonomy" id="1400861"/>
    <lineage>
        <taxon>Bacteria</taxon>
        <taxon>Pseudomonadati</taxon>
        <taxon>Pseudomonadota</taxon>
        <taxon>Gammaproteobacteria</taxon>
        <taxon>Candidatus Competibacteraceae</taxon>
        <taxon>Candidatus Contendibacter</taxon>
    </lineage>
</organism>
<evidence type="ECO:0000256" key="4">
    <source>
        <dbReference type="SAM" id="Phobius"/>
    </source>
</evidence>
<evidence type="ECO:0000256" key="3">
    <source>
        <dbReference type="ARBA" id="ARBA00023235"/>
    </source>
</evidence>
<dbReference type="InterPro" id="IPR029045">
    <property type="entry name" value="ClpP/crotonase-like_dom_sf"/>
</dbReference>
<dbReference type="Proteomes" id="UP000019184">
    <property type="component" value="Unassembled WGS sequence"/>
</dbReference>
<keyword evidence="4" id="KW-1133">Transmembrane helix</keyword>
<dbReference type="AlphaFoldDB" id="A0A7U7GDG7"/>
<dbReference type="Gene3D" id="3.90.226.10">
    <property type="entry name" value="2-enoyl-CoA Hydratase, Chain A, domain 1"/>
    <property type="match status" value="1"/>
</dbReference>
<dbReference type="EMBL" id="CBTK010000260">
    <property type="protein sequence ID" value="CDH46375.1"/>
    <property type="molecule type" value="Genomic_DNA"/>
</dbReference>
<gene>
    <name evidence="5" type="ORF">BN874_450013</name>
</gene>
<dbReference type="RefSeq" id="WP_034435056.1">
    <property type="nucleotide sequence ID" value="NZ_CBTK010000260.1"/>
</dbReference>
<keyword evidence="3" id="KW-0413">Isomerase</keyword>
<keyword evidence="2" id="KW-0576">Peroxisome</keyword>
<evidence type="ECO:0000313" key="5">
    <source>
        <dbReference type="EMBL" id="CDH46375.1"/>
    </source>
</evidence>
<keyword evidence="5" id="KW-0456">Lyase</keyword>
<evidence type="ECO:0000256" key="1">
    <source>
        <dbReference type="ARBA" id="ARBA00004275"/>
    </source>
</evidence>
<keyword evidence="4" id="KW-0812">Transmembrane</keyword>
<evidence type="ECO:0000256" key="2">
    <source>
        <dbReference type="ARBA" id="ARBA00023140"/>
    </source>
</evidence>
<name>A0A7U7GDG7_9GAMM</name>
<feature type="transmembrane region" description="Helical" evidence="4">
    <location>
        <begin position="99"/>
        <end position="122"/>
    </location>
</feature>
<dbReference type="GO" id="GO:0004165">
    <property type="term" value="F:delta(3)-delta(2)-enoyl-CoA isomerase activity"/>
    <property type="evidence" value="ECO:0007669"/>
    <property type="project" value="UniProtKB-ARBA"/>
</dbReference>
<dbReference type="OrthoDB" id="9797151at2"/>
<evidence type="ECO:0000313" key="6">
    <source>
        <dbReference type="Proteomes" id="UP000019184"/>
    </source>
</evidence>
<proteinExistence type="predicted"/>
<dbReference type="EC" id="4.2.1.-" evidence="5"/>
<dbReference type="PANTHER" id="PTHR43684">
    <property type="match status" value="1"/>
</dbReference>
<dbReference type="SUPFAM" id="SSF52096">
    <property type="entry name" value="ClpP/crotonase"/>
    <property type="match status" value="1"/>
</dbReference>
<protein>
    <submittedName>
        <fullName evidence="5">Enoyl-CoA hydratase/isomerase</fullName>
        <ecNumber evidence="5">4.2.1.-</ecNumber>
    </submittedName>
</protein>
<keyword evidence="6" id="KW-1185">Reference proteome</keyword>
<comment type="subcellular location">
    <subcellularLocation>
        <location evidence="1">Peroxisome</location>
    </subcellularLocation>
</comment>